<sequence>MAHARTVFSVEVTDTTLHVFDHDGHRLRTVPRTTSKEVTRFKAYGTKNRTTG</sequence>
<organism evidence="1 2">
    <name type="scientific">Streptomyces tuirus</name>
    <dbReference type="NCBI Taxonomy" id="68278"/>
    <lineage>
        <taxon>Bacteria</taxon>
        <taxon>Bacillati</taxon>
        <taxon>Actinomycetota</taxon>
        <taxon>Actinomycetes</taxon>
        <taxon>Kitasatosporales</taxon>
        <taxon>Streptomycetaceae</taxon>
        <taxon>Streptomyces</taxon>
    </lineage>
</organism>
<accession>A0A941FF65</accession>
<dbReference type="AlphaFoldDB" id="A0A941FF65"/>
<keyword evidence="2" id="KW-1185">Reference proteome</keyword>
<proteinExistence type="predicted"/>
<evidence type="ECO:0000313" key="1">
    <source>
        <dbReference type="EMBL" id="MBR8642176.1"/>
    </source>
</evidence>
<reference evidence="1 2" key="1">
    <citation type="submission" date="2021-04" db="EMBL/GenBank/DDBJ databases">
        <title>Characterization of the biosynthetic gene cluster of new lipopeptides with antitumor activity in the genome of the marine Streptomyces PHM034.</title>
        <authorList>
            <person name="Ceniceros A."/>
            <person name="Canedo L."/>
            <person name="Mendez C."/>
            <person name="Olano C."/>
            <person name="Schleissner C."/>
            <person name="Cuevas C."/>
            <person name="De La Calle F."/>
            <person name="Salas J.A."/>
        </authorList>
    </citation>
    <scope>NUCLEOTIDE SEQUENCE [LARGE SCALE GENOMIC DNA]</scope>
    <source>
        <strain evidence="1 2">PHM034</strain>
    </source>
</reference>
<protein>
    <submittedName>
        <fullName evidence="1">Uncharacterized protein</fullName>
    </submittedName>
</protein>
<evidence type="ECO:0000313" key="2">
    <source>
        <dbReference type="Proteomes" id="UP000682308"/>
    </source>
</evidence>
<dbReference type="EMBL" id="JAGTPG010000002">
    <property type="protein sequence ID" value="MBR8642176.1"/>
    <property type="molecule type" value="Genomic_DNA"/>
</dbReference>
<name>A0A941FF65_9ACTN</name>
<gene>
    <name evidence="1" type="ORF">KEF29_29750</name>
</gene>
<dbReference type="Proteomes" id="UP000682308">
    <property type="component" value="Unassembled WGS sequence"/>
</dbReference>
<comment type="caution">
    <text evidence="1">The sequence shown here is derived from an EMBL/GenBank/DDBJ whole genome shotgun (WGS) entry which is preliminary data.</text>
</comment>